<name>A0A670ZYR2_PSETE</name>
<dbReference type="AlphaFoldDB" id="A0A670ZYR2"/>
<feature type="transmembrane region" description="Helical" evidence="1">
    <location>
        <begin position="126"/>
        <end position="148"/>
    </location>
</feature>
<protein>
    <recommendedName>
        <fullName evidence="4">Transmembrane protein 217</fullName>
    </recommendedName>
</protein>
<dbReference type="PANTHER" id="PTHR34928">
    <property type="entry name" value="TRANSMEMBRANE PROTEIN 217"/>
    <property type="match status" value="1"/>
</dbReference>
<evidence type="ECO:0000313" key="2">
    <source>
        <dbReference type="Ensembl" id="ENSPTXP00000027863.1"/>
    </source>
</evidence>
<feature type="transmembrane region" description="Helical" evidence="1">
    <location>
        <begin position="7"/>
        <end position="29"/>
    </location>
</feature>
<evidence type="ECO:0000313" key="3">
    <source>
        <dbReference type="Proteomes" id="UP000472273"/>
    </source>
</evidence>
<accession>A0A670ZYR2</accession>
<proteinExistence type="predicted"/>
<sequence length="196" mass="22625">GKQDQKGVAAGSIVAGVYMILMTNMYLIFEFQHLSLTLIKLAKIKMKGLTWIIPYCYYTAIVLAFITYPVCFYYLYCIYKRKAIGLYVYFAWIIFYDAANVVIVILTSRAGHLHAFSISPLEWFGLASRIPVDCFWLCFIITYIMLLFEGKRLSKYFLCNYEHQACTILGITKNGSIKISCGWKKNSHQRTSLCFL</sequence>
<evidence type="ECO:0000256" key="1">
    <source>
        <dbReference type="SAM" id="Phobius"/>
    </source>
</evidence>
<dbReference type="Pfam" id="PF15049">
    <property type="entry name" value="DUF4534"/>
    <property type="match status" value="1"/>
</dbReference>
<dbReference type="GeneTree" id="ENSGT00940000169704"/>
<evidence type="ECO:0008006" key="4">
    <source>
        <dbReference type="Google" id="ProtNLM"/>
    </source>
</evidence>
<dbReference type="PANTHER" id="PTHR34928:SF3">
    <property type="entry name" value="TRANSMEMBRANE PROTEIN 217B-RELATED"/>
    <property type="match status" value="1"/>
</dbReference>
<dbReference type="Proteomes" id="UP000472273">
    <property type="component" value="Unplaced"/>
</dbReference>
<dbReference type="OMA" id="MVFEFGH"/>
<organism evidence="2 3">
    <name type="scientific">Pseudonaja textilis</name>
    <name type="common">Eastern brown snake</name>
    <dbReference type="NCBI Taxonomy" id="8673"/>
    <lineage>
        <taxon>Eukaryota</taxon>
        <taxon>Metazoa</taxon>
        <taxon>Chordata</taxon>
        <taxon>Craniata</taxon>
        <taxon>Vertebrata</taxon>
        <taxon>Euteleostomi</taxon>
        <taxon>Lepidosauria</taxon>
        <taxon>Squamata</taxon>
        <taxon>Bifurcata</taxon>
        <taxon>Unidentata</taxon>
        <taxon>Episquamata</taxon>
        <taxon>Toxicofera</taxon>
        <taxon>Serpentes</taxon>
        <taxon>Colubroidea</taxon>
        <taxon>Elapidae</taxon>
        <taxon>Hydrophiinae</taxon>
        <taxon>Pseudonaja</taxon>
    </lineage>
</organism>
<dbReference type="InterPro" id="IPR027862">
    <property type="entry name" value="DUF4534"/>
</dbReference>
<keyword evidence="1" id="KW-0472">Membrane</keyword>
<feature type="transmembrane region" description="Helical" evidence="1">
    <location>
        <begin position="87"/>
        <end position="106"/>
    </location>
</feature>
<keyword evidence="1" id="KW-0812">Transmembrane</keyword>
<reference evidence="2" key="1">
    <citation type="submission" date="2025-05" db="UniProtKB">
        <authorList>
            <consortium name="Ensembl"/>
        </authorList>
    </citation>
    <scope>IDENTIFICATION</scope>
</reference>
<keyword evidence="3" id="KW-1185">Reference proteome</keyword>
<feature type="transmembrane region" description="Helical" evidence="1">
    <location>
        <begin position="49"/>
        <end position="75"/>
    </location>
</feature>
<keyword evidence="1" id="KW-1133">Transmembrane helix</keyword>
<dbReference type="Ensembl" id="ENSPTXT00000028715.1">
    <property type="protein sequence ID" value="ENSPTXP00000027863.1"/>
    <property type="gene ID" value="ENSPTXG00000019169.1"/>
</dbReference>
<dbReference type="Ensembl" id="ENSPTXT00000015961.1">
    <property type="protein sequence ID" value="ENSPTXP00000015484.1"/>
    <property type="gene ID" value="ENSPTXG00000010687.1"/>
</dbReference>